<keyword evidence="3" id="KW-0547">Nucleotide-binding</keyword>
<gene>
    <name evidence="6" type="ORF">ISALK_02580</name>
</gene>
<dbReference type="Proteomes" id="UP000449710">
    <property type="component" value="Unassembled WGS sequence"/>
</dbReference>
<organism evidence="6 7">
    <name type="scientific">Isachenkonia alkalipeptolytica</name>
    <dbReference type="NCBI Taxonomy" id="2565777"/>
    <lineage>
        <taxon>Bacteria</taxon>
        <taxon>Bacillati</taxon>
        <taxon>Bacillota</taxon>
        <taxon>Clostridia</taxon>
        <taxon>Eubacteriales</taxon>
        <taxon>Clostridiaceae</taxon>
        <taxon>Isachenkonia</taxon>
    </lineage>
</organism>
<dbReference type="InterPro" id="IPR003439">
    <property type="entry name" value="ABC_transporter-like_ATP-bd"/>
</dbReference>
<evidence type="ECO:0000256" key="2">
    <source>
        <dbReference type="ARBA" id="ARBA00022448"/>
    </source>
</evidence>
<comment type="caution">
    <text evidence="6">The sequence shown here is derived from an EMBL/GenBank/DDBJ whole genome shotgun (WGS) entry which is preliminary data.</text>
</comment>
<dbReference type="GO" id="GO:0016887">
    <property type="term" value="F:ATP hydrolysis activity"/>
    <property type="evidence" value="ECO:0007669"/>
    <property type="project" value="InterPro"/>
</dbReference>
<dbReference type="SUPFAM" id="SSF52540">
    <property type="entry name" value="P-loop containing nucleoside triphosphate hydrolases"/>
    <property type="match status" value="1"/>
</dbReference>
<comment type="similarity">
    <text evidence="1">Belongs to the ABC transporter superfamily.</text>
</comment>
<name>A0AA43XK61_9CLOT</name>
<protein>
    <submittedName>
        <fullName evidence="6">ABC transporter ATP-binding protein</fullName>
    </submittedName>
</protein>
<dbReference type="SMART" id="SM00382">
    <property type="entry name" value="AAA"/>
    <property type="match status" value="1"/>
</dbReference>
<sequence>MIQVKNLQKQFGKHEVLKGIDFSIQPGEIYGFLGQNGAGKTTTMNILTGLTSYREGEIIIDGLPLQSNIEKLQKIIGYLPEDPQFYPYMKGIEYLEYIGKISGYPREDIDQRNRELLQLVDLTEAASRKIGGYSRGMRQRLGLAVSVYNRPKILFLDEPSSALDPQGRRELLDIILGLKDEKTTIFLSTHILSDVEKICDRIAILHEGTIHLEERLEVLQERYLQPVYEIQWEGNCSALKEPLLQQSWVDKININNNHMTLYVHDRKKAQGKLLEVLSEFSLPMISLSLKRSSLEDIFVKVVNGK</sequence>
<dbReference type="AlphaFoldDB" id="A0AA43XK61"/>
<keyword evidence="4 6" id="KW-0067">ATP-binding</keyword>
<dbReference type="InterPro" id="IPR025302">
    <property type="entry name" value="DrrA1/2-like_C"/>
</dbReference>
<evidence type="ECO:0000313" key="6">
    <source>
        <dbReference type="EMBL" id="NBG87380.1"/>
    </source>
</evidence>
<feature type="domain" description="ABC transporter" evidence="5">
    <location>
        <begin position="2"/>
        <end position="232"/>
    </location>
</feature>
<evidence type="ECO:0000256" key="3">
    <source>
        <dbReference type="ARBA" id="ARBA00022741"/>
    </source>
</evidence>
<dbReference type="Pfam" id="PF00005">
    <property type="entry name" value="ABC_tran"/>
    <property type="match status" value="1"/>
</dbReference>
<dbReference type="InterPro" id="IPR003593">
    <property type="entry name" value="AAA+_ATPase"/>
</dbReference>
<reference evidence="6 7" key="1">
    <citation type="submission" date="2019-04" db="EMBL/GenBank/DDBJ databases">
        <title>Isachenkonia alkalipeptolytica gen. nov. sp. nov. a new anaerobic, alkiliphilic organothrophic bacterium capable to reduce synthesized ferrihydrite isolated from a soda lake.</title>
        <authorList>
            <person name="Toshchakov S.V."/>
            <person name="Zavarzina D.G."/>
            <person name="Zhilina T.N."/>
            <person name="Kostrikina N.A."/>
            <person name="Kublanov I.V."/>
        </authorList>
    </citation>
    <scope>NUCLEOTIDE SEQUENCE [LARGE SCALE GENOMIC DNA]</scope>
    <source>
        <strain evidence="6 7">Z-1701</strain>
    </source>
</reference>
<evidence type="ECO:0000313" key="7">
    <source>
        <dbReference type="Proteomes" id="UP000449710"/>
    </source>
</evidence>
<dbReference type="CDD" id="cd03230">
    <property type="entry name" value="ABC_DR_subfamily_A"/>
    <property type="match status" value="1"/>
</dbReference>
<dbReference type="EMBL" id="SUMG01000002">
    <property type="protein sequence ID" value="NBG87380.1"/>
    <property type="molecule type" value="Genomic_DNA"/>
</dbReference>
<keyword evidence="7" id="KW-1185">Reference proteome</keyword>
<accession>A0AA43XK61</accession>
<evidence type="ECO:0000256" key="1">
    <source>
        <dbReference type="ARBA" id="ARBA00005417"/>
    </source>
</evidence>
<evidence type="ECO:0000259" key="5">
    <source>
        <dbReference type="PROSITE" id="PS50893"/>
    </source>
</evidence>
<dbReference type="PANTHER" id="PTHR43335:SF4">
    <property type="entry name" value="ABC TRANSPORTER, ATP-BINDING PROTEIN"/>
    <property type="match status" value="1"/>
</dbReference>
<dbReference type="RefSeq" id="WP_160718728.1">
    <property type="nucleotide sequence ID" value="NZ_SUMG01000002.1"/>
</dbReference>
<dbReference type="PANTHER" id="PTHR43335">
    <property type="entry name" value="ABC TRANSPORTER, ATP-BINDING PROTEIN"/>
    <property type="match status" value="1"/>
</dbReference>
<dbReference type="PROSITE" id="PS50893">
    <property type="entry name" value="ABC_TRANSPORTER_2"/>
    <property type="match status" value="1"/>
</dbReference>
<keyword evidence="2" id="KW-0813">Transport</keyword>
<dbReference type="Pfam" id="PF13732">
    <property type="entry name" value="DrrA1-3_C"/>
    <property type="match status" value="1"/>
</dbReference>
<evidence type="ECO:0000256" key="4">
    <source>
        <dbReference type="ARBA" id="ARBA00022840"/>
    </source>
</evidence>
<dbReference type="InterPro" id="IPR027417">
    <property type="entry name" value="P-loop_NTPase"/>
</dbReference>
<dbReference type="Gene3D" id="3.40.50.300">
    <property type="entry name" value="P-loop containing nucleotide triphosphate hydrolases"/>
    <property type="match status" value="1"/>
</dbReference>
<dbReference type="GO" id="GO:0005524">
    <property type="term" value="F:ATP binding"/>
    <property type="evidence" value="ECO:0007669"/>
    <property type="project" value="UniProtKB-KW"/>
</dbReference>
<proteinExistence type="inferred from homology"/>